<dbReference type="RefSeq" id="WP_059519875.1">
    <property type="nucleotide sequence ID" value="NZ_LOWA01000055.1"/>
</dbReference>
<protein>
    <submittedName>
        <fullName evidence="8">Type III secretion system protein</fullName>
    </submittedName>
</protein>
<dbReference type="GO" id="GO:0005886">
    <property type="term" value="C:plasma membrane"/>
    <property type="evidence" value="ECO:0007669"/>
    <property type="project" value="UniProtKB-SubCell"/>
</dbReference>
<feature type="transmembrane region" description="Helical" evidence="7">
    <location>
        <begin position="46"/>
        <end position="63"/>
    </location>
</feature>
<dbReference type="PANTHER" id="PTHR30065:SF1">
    <property type="entry name" value="SURFACE PRESENTATION OF ANTIGENS PROTEIN SPAR"/>
    <property type="match status" value="1"/>
</dbReference>
<dbReference type="InterPro" id="IPR002010">
    <property type="entry name" value="T3SS_IM_R"/>
</dbReference>
<comment type="similarity">
    <text evidence="2 7">Belongs to the FliR/MopE/SpaR family.</text>
</comment>
<keyword evidence="9" id="KW-1185">Reference proteome</keyword>
<evidence type="ECO:0000313" key="9">
    <source>
        <dbReference type="Proteomes" id="UP000062788"/>
    </source>
</evidence>
<dbReference type="OrthoDB" id="9153610at2"/>
<feature type="transmembrane region" description="Helical" evidence="7">
    <location>
        <begin position="133"/>
        <end position="155"/>
    </location>
</feature>
<feature type="transmembrane region" description="Helical" evidence="7">
    <location>
        <begin position="83"/>
        <end position="100"/>
    </location>
</feature>
<dbReference type="AlphaFoldDB" id="A0A118DM44"/>
<dbReference type="EMBL" id="LOWA01000055">
    <property type="protein sequence ID" value="KVE24188.1"/>
    <property type="molecule type" value="Genomic_DNA"/>
</dbReference>
<gene>
    <name evidence="8" type="ORF">WS67_01075</name>
</gene>
<proteinExistence type="inferred from homology"/>
<keyword evidence="3 7" id="KW-1003">Cell membrane</keyword>
<dbReference type="PRINTS" id="PR00953">
    <property type="entry name" value="TYPE3IMRPROT"/>
</dbReference>
<keyword evidence="4 7" id="KW-0812">Transmembrane</keyword>
<accession>A0A118DM44</accession>
<sequence length="266" mass="28690">MNDTLTIFPYGPLLVQYATVIGLCSLRFAVPALMFPPIANGLSGSVRTGVVMLFGSFVAYGQPLSLGQKIQGMSALLMTGREVLIGLLIGFAASSVFWAVENAGIYIDNLTGYNNAQVSNPLRQEQSTPTSTLLSQIATVAFWSLGGMTFLLGAIYESYRWWPIAAIKPIPLNILESFVLTQSDSLMQLTAKLSLPIVFILLLVDFAFGFIGKSAEKLDLGTFSQPIKGALTVLILALFAGLVIDQTRSQLTLQALGAQLEHWIGH</sequence>
<evidence type="ECO:0000256" key="7">
    <source>
        <dbReference type="RuleBase" id="RU362072"/>
    </source>
</evidence>
<keyword evidence="6 7" id="KW-0472">Membrane</keyword>
<reference evidence="8 9" key="1">
    <citation type="submission" date="2015-11" db="EMBL/GenBank/DDBJ databases">
        <title>Expanding the genomic diversity of Burkholderia species for the development of highly accurate diagnostics.</title>
        <authorList>
            <person name="Sahl J."/>
            <person name="Keim P."/>
            <person name="Wagner D."/>
        </authorList>
    </citation>
    <scope>NUCLEOTIDE SEQUENCE [LARGE SCALE GENOMIC DNA]</scope>
    <source>
        <strain evidence="8 9">TSV85</strain>
    </source>
</reference>
<dbReference type="NCBIfam" id="TIGR01401">
    <property type="entry name" value="fliR_like_III"/>
    <property type="match status" value="1"/>
</dbReference>
<feature type="transmembrane region" description="Helical" evidence="7">
    <location>
        <begin position="223"/>
        <end position="244"/>
    </location>
</feature>
<keyword evidence="5 7" id="KW-1133">Transmembrane helix</keyword>
<evidence type="ECO:0000313" key="8">
    <source>
        <dbReference type="EMBL" id="KVE24188.1"/>
    </source>
</evidence>
<name>A0A118DM44_9BURK</name>
<evidence type="ECO:0000256" key="4">
    <source>
        <dbReference type="ARBA" id="ARBA00022692"/>
    </source>
</evidence>
<dbReference type="Proteomes" id="UP000062788">
    <property type="component" value="Unassembled WGS sequence"/>
</dbReference>
<dbReference type="PANTHER" id="PTHR30065">
    <property type="entry name" value="FLAGELLAR BIOSYNTHETIC PROTEIN FLIR"/>
    <property type="match status" value="1"/>
</dbReference>
<dbReference type="GO" id="GO:0006605">
    <property type="term" value="P:protein targeting"/>
    <property type="evidence" value="ECO:0007669"/>
    <property type="project" value="UniProtKB-UniRule"/>
</dbReference>
<evidence type="ECO:0000256" key="3">
    <source>
        <dbReference type="ARBA" id="ARBA00022475"/>
    </source>
</evidence>
<evidence type="ECO:0000256" key="2">
    <source>
        <dbReference type="ARBA" id="ARBA00009772"/>
    </source>
</evidence>
<feature type="transmembrane region" description="Helical" evidence="7">
    <location>
        <begin position="14"/>
        <end position="34"/>
    </location>
</feature>
<evidence type="ECO:0000256" key="5">
    <source>
        <dbReference type="ARBA" id="ARBA00022989"/>
    </source>
</evidence>
<comment type="subcellular location">
    <subcellularLocation>
        <location evidence="1 7">Cell membrane</location>
        <topology evidence="1 7">Multi-pass membrane protein</topology>
    </subcellularLocation>
</comment>
<dbReference type="InterPro" id="IPR006304">
    <property type="entry name" value="T3SS_SpaR/YscT"/>
</dbReference>
<comment type="caution">
    <text evidence="8">The sequence shown here is derived from an EMBL/GenBank/DDBJ whole genome shotgun (WGS) entry which is preliminary data.</text>
</comment>
<feature type="transmembrane region" description="Helical" evidence="7">
    <location>
        <begin position="193"/>
        <end position="211"/>
    </location>
</feature>
<evidence type="ECO:0000256" key="6">
    <source>
        <dbReference type="ARBA" id="ARBA00023136"/>
    </source>
</evidence>
<evidence type="ECO:0000256" key="1">
    <source>
        <dbReference type="ARBA" id="ARBA00004651"/>
    </source>
</evidence>
<dbReference type="Pfam" id="PF01311">
    <property type="entry name" value="Bac_export_1"/>
    <property type="match status" value="1"/>
</dbReference>
<organism evidence="8 9">
    <name type="scientific">Burkholderia singularis</name>
    <dbReference type="NCBI Taxonomy" id="1503053"/>
    <lineage>
        <taxon>Bacteria</taxon>
        <taxon>Pseudomonadati</taxon>
        <taxon>Pseudomonadota</taxon>
        <taxon>Betaproteobacteria</taxon>
        <taxon>Burkholderiales</taxon>
        <taxon>Burkholderiaceae</taxon>
        <taxon>Burkholderia</taxon>
        <taxon>pseudomallei group</taxon>
    </lineage>
</organism>